<sequence length="160" mass="18439">MRISEQIFPRVVALICTINKQGKANVMTASFLMPISFELKYLAFSISPKRYSYENLKEVPEFTLNLLSKEMKKEADICGSYSGKNVDKFKKANLITEKSKKVSPPVVRCPISFECQVVKMEEYGDHFLVVGKVLNEWIREEKFMPLLHYSGDIFMTPKIL</sequence>
<proteinExistence type="inferred from homology"/>
<dbReference type="Proteomes" id="UP000230178">
    <property type="component" value="Unassembled WGS sequence"/>
</dbReference>
<evidence type="ECO:0000256" key="2">
    <source>
        <dbReference type="ARBA" id="ARBA00022630"/>
    </source>
</evidence>
<dbReference type="InterPro" id="IPR002563">
    <property type="entry name" value="Flavin_Rdtase-like_dom"/>
</dbReference>
<evidence type="ECO:0000256" key="1">
    <source>
        <dbReference type="ARBA" id="ARBA00001917"/>
    </source>
</evidence>
<dbReference type="PANTHER" id="PTHR43567:SF1">
    <property type="entry name" value="FLAVOREDOXIN"/>
    <property type="match status" value="1"/>
</dbReference>
<organism evidence="5 6">
    <name type="scientific">Candidatus Nealsonbacteria bacterium CG_4_9_14_3_um_filter_37_29</name>
    <dbReference type="NCBI Taxonomy" id="1974696"/>
    <lineage>
        <taxon>Bacteria</taxon>
        <taxon>Candidatus Nealsoniibacteriota</taxon>
    </lineage>
</organism>
<accession>A0A2M7Z3E0</accession>
<dbReference type="GO" id="GO:0010181">
    <property type="term" value="F:FMN binding"/>
    <property type="evidence" value="ECO:0007669"/>
    <property type="project" value="InterPro"/>
</dbReference>
<comment type="cofactor">
    <cofactor evidence="1">
        <name>FMN</name>
        <dbReference type="ChEBI" id="CHEBI:58210"/>
    </cofactor>
</comment>
<evidence type="ECO:0000313" key="6">
    <source>
        <dbReference type="Proteomes" id="UP000230178"/>
    </source>
</evidence>
<reference evidence="6" key="1">
    <citation type="submission" date="2017-09" db="EMBL/GenBank/DDBJ databases">
        <title>Depth-based differentiation of microbial function through sediment-hosted aquifers and enrichment of novel symbionts in the deep terrestrial subsurface.</title>
        <authorList>
            <person name="Probst A.J."/>
            <person name="Ladd B."/>
            <person name="Jarett J.K."/>
            <person name="Geller-Mcgrath D.E."/>
            <person name="Sieber C.M.K."/>
            <person name="Emerson J.B."/>
            <person name="Anantharaman K."/>
            <person name="Thomas B.C."/>
            <person name="Malmstrom R."/>
            <person name="Stieglmeier M."/>
            <person name="Klingl A."/>
            <person name="Woyke T."/>
            <person name="Ryan C.M."/>
            <person name="Banfield J.F."/>
        </authorList>
    </citation>
    <scope>NUCLEOTIDE SEQUENCE [LARGE SCALE GENOMIC DNA]</scope>
</reference>
<dbReference type="Pfam" id="PF01613">
    <property type="entry name" value="Flavin_Reduct"/>
    <property type="match status" value="1"/>
</dbReference>
<dbReference type="InterPro" id="IPR052174">
    <property type="entry name" value="Flavoredoxin"/>
</dbReference>
<dbReference type="GO" id="GO:0016646">
    <property type="term" value="F:oxidoreductase activity, acting on the CH-NH group of donors, NAD or NADP as acceptor"/>
    <property type="evidence" value="ECO:0007669"/>
    <property type="project" value="UniProtKB-ARBA"/>
</dbReference>
<comment type="similarity">
    <text evidence="3">Belongs to the flavoredoxin family.</text>
</comment>
<dbReference type="EMBL" id="PFVS01000060">
    <property type="protein sequence ID" value="PJA83193.1"/>
    <property type="molecule type" value="Genomic_DNA"/>
</dbReference>
<evidence type="ECO:0000256" key="3">
    <source>
        <dbReference type="ARBA" id="ARBA00038054"/>
    </source>
</evidence>
<dbReference type="AlphaFoldDB" id="A0A2M7Z3E0"/>
<dbReference type="InterPro" id="IPR012349">
    <property type="entry name" value="Split_barrel_FMN-bd"/>
</dbReference>
<protein>
    <recommendedName>
        <fullName evidence="4">Flavin reductase like domain-containing protein</fullName>
    </recommendedName>
</protein>
<evidence type="ECO:0000313" key="5">
    <source>
        <dbReference type="EMBL" id="PJA83193.1"/>
    </source>
</evidence>
<dbReference type="PANTHER" id="PTHR43567">
    <property type="entry name" value="FLAVOREDOXIN-RELATED-RELATED"/>
    <property type="match status" value="1"/>
</dbReference>
<gene>
    <name evidence="5" type="ORF">CO146_01620</name>
</gene>
<dbReference type="SMART" id="SM00903">
    <property type="entry name" value="Flavin_Reduct"/>
    <property type="match status" value="1"/>
</dbReference>
<feature type="domain" description="Flavin reductase like" evidence="4">
    <location>
        <begin position="8"/>
        <end position="155"/>
    </location>
</feature>
<evidence type="ECO:0000259" key="4">
    <source>
        <dbReference type="SMART" id="SM00903"/>
    </source>
</evidence>
<name>A0A2M7Z3E0_9BACT</name>
<dbReference type="SUPFAM" id="SSF50475">
    <property type="entry name" value="FMN-binding split barrel"/>
    <property type="match status" value="1"/>
</dbReference>
<dbReference type="Gene3D" id="2.30.110.10">
    <property type="entry name" value="Electron Transport, Fmn-binding Protein, Chain A"/>
    <property type="match status" value="1"/>
</dbReference>
<comment type="caution">
    <text evidence="5">The sequence shown here is derived from an EMBL/GenBank/DDBJ whole genome shotgun (WGS) entry which is preliminary data.</text>
</comment>
<keyword evidence="2" id="KW-0285">Flavoprotein</keyword>